<evidence type="ECO:0000256" key="6">
    <source>
        <dbReference type="ARBA" id="ARBA00022801"/>
    </source>
</evidence>
<evidence type="ECO:0000256" key="8">
    <source>
        <dbReference type="ARBA" id="ARBA00023211"/>
    </source>
</evidence>
<keyword evidence="5" id="KW-0677">Repeat</keyword>
<evidence type="ECO:0000256" key="3">
    <source>
        <dbReference type="ARBA" id="ARBA00013081"/>
    </source>
</evidence>
<gene>
    <name evidence="12" type="ORF">QYM36_011140</name>
</gene>
<dbReference type="Pfam" id="PF08321">
    <property type="entry name" value="PPP5"/>
    <property type="match status" value="1"/>
</dbReference>
<dbReference type="SUPFAM" id="SSF48452">
    <property type="entry name" value="TPR-like"/>
    <property type="match status" value="1"/>
</dbReference>
<keyword evidence="4" id="KW-0479">Metal-binding</keyword>
<sequence>MTIINCSNGENGVDASFELAEKTKEEANVYFKNQDYQQAIELYTKAIDLNGSSAIYYANRSFAYLKTECFGYAVLDATRAIEIDKNNVKGYYRRASAYMALNKPKLALRDYELVTRFRPNDKDAKIKYDECSKIVKRQAFEKAISVDSLQRSVADSIDLDTIVVEDSYDGPRIAEEGITPKFMEDLMKHFKEQKRLHRRYAYKILLDIKEYFMAKPSLIDVSIPESSKFTVCGDIHGQFYDLLNIFDLNGVPSESNPYLFNGDFVDRGSFSVECIFVLFGFKLLYPDHFFMARGNHESKTMNQMYGFEGEVKAKYNAQMAELFTEVYNWLPLCHCLNGRVLVMHGGLFSKDGVKLDDIRKIDRNRQPPDEGIMCELLWSDPQPQPGRSPSKRGVGCQFGPDVTTQFLDDNSLDCIIRSHEVKAEGYEVTHDGKCITVFSAPNYCDSMGNKGAFITMNGKDMKPSFTTFEAVAHPPVGAMAYANSIMNFFM</sequence>
<dbReference type="EMBL" id="JAVRJZ010000015">
    <property type="protein sequence ID" value="KAK2712348.1"/>
    <property type="molecule type" value="Genomic_DNA"/>
</dbReference>
<dbReference type="InterPro" id="IPR041753">
    <property type="entry name" value="PP5_C"/>
</dbReference>
<proteinExistence type="inferred from homology"/>
<dbReference type="PRINTS" id="PR00114">
    <property type="entry name" value="STPHPHTASE"/>
</dbReference>
<evidence type="ECO:0000256" key="5">
    <source>
        <dbReference type="ARBA" id="ARBA00022737"/>
    </source>
</evidence>
<dbReference type="CDD" id="cd07417">
    <property type="entry name" value="MPP_PP5_C"/>
    <property type="match status" value="1"/>
</dbReference>
<evidence type="ECO:0000256" key="1">
    <source>
        <dbReference type="ARBA" id="ARBA00001936"/>
    </source>
</evidence>
<dbReference type="Pfam" id="PF07719">
    <property type="entry name" value="TPR_2"/>
    <property type="match status" value="1"/>
</dbReference>
<dbReference type="EC" id="3.1.3.16" evidence="3"/>
<name>A0AA88L0X0_ARTSF</name>
<dbReference type="InterPro" id="IPR013235">
    <property type="entry name" value="PPP_dom"/>
</dbReference>
<feature type="domain" description="Serine/threonine specific protein phosphatases" evidence="11">
    <location>
        <begin position="196"/>
        <end position="472"/>
    </location>
</feature>
<comment type="caution">
    <text evidence="12">The sequence shown here is derived from an EMBL/GenBank/DDBJ whole genome shotgun (WGS) entry which is preliminary data.</text>
</comment>
<comment type="cofactor">
    <cofactor evidence="1">
        <name>Mn(2+)</name>
        <dbReference type="ChEBI" id="CHEBI:29035"/>
    </cofactor>
</comment>
<comment type="similarity">
    <text evidence="2">Belongs to the PPP phosphatase family. PP-5 (PP-T) subfamily.</text>
</comment>
<dbReference type="Pfam" id="PF13181">
    <property type="entry name" value="TPR_8"/>
    <property type="match status" value="1"/>
</dbReference>
<feature type="repeat" description="TPR" evidence="10">
    <location>
        <begin position="20"/>
        <end position="53"/>
    </location>
</feature>
<dbReference type="EMBL" id="JAVRJZ010000015">
    <property type="protein sequence ID" value="KAK2712349.1"/>
    <property type="molecule type" value="Genomic_DNA"/>
</dbReference>
<evidence type="ECO:0000256" key="7">
    <source>
        <dbReference type="ARBA" id="ARBA00022803"/>
    </source>
</evidence>
<evidence type="ECO:0000256" key="10">
    <source>
        <dbReference type="PROSITE-ProRule" id="PRU00339"/>
    </source>
</evidence>
<dbReference type="InterPro" id="IPR019734">
    <property type="entry name" value="TPR_rpt"/>
</dbReference>
<evidence type="ECO:0000259" key="11">
    <source>
        <dbReference type="SMART" id="SM00156"/>
    </source>
</evidence>
<dbReference type="AlphaFoldDB" id="A0AA88L0X0"/>
<dbReference type="PANTHER" id="PTHR45668">
    <property type="entry name" value="SERINE/THREONINE-PROTEIN PHOSPHATASE 5-RELATED"/>
    <property type="match status" value="1"/>
</dbReference>
<dbReference type="InterPro" id="IPR006186">
    <property type="entry name" value="Ser/Thr-sp_prot-phosphatase"/>
</dbReference>
<keyword evidence="6" id="KW-0378">Hydrolase</keyword>
<organism evidence="12 13">
    <name type="scientific">Artemia franciscana</name>
    <name type="common">Brine shrimp</name>
    <name type="synonym">Artemia sanfranciscana</name>
    <dbReference type="NCBI Taxonomy" id="6661"/>
    <lineage>
        <taxon>Eukaryota</taxon>
        <taxon>Metazoa</taxon>
        <taxon>Ecdysozoa</taxon>
        <taxon>Arthropoda</taxon>
        <taxon>Crustacea</taxon>
        <taxon>Branchiopoda</taxon>
        <taxon>Anostraca</taxon>
        <taxon>Artemiidae</taxon>
        <taxon>Artemia</taxon>
    </lineage>
</organism>
<feature type="active site" description="Proton donor/acceptor" evidence="9">
    <location>
        <position position="296"/>
    </location>
</feature>
<keyword evidence="13" id="KW-1185">Reference proteome</keyword>
<dbReference type="EMBL" id="JAVRJZ010000015">
    <property type="protein sequence ID" value="KAK2712347.1"/>
    <property type="molecule type" value="Genomic_DNA"/>
</dbReference>
<dbReference type="Proteomes" id="UP001187531">
    <property type="component" value="Unassembled WGS sequence"/>
</dbReference>
<evidence type="ECO:0000313" key="13">
    <source>
        <dbReference type="Proteomes" id="UP001187531"/>
    </source>
</evidence>
<dbReference type="InterPro" id="IPR013105">
    <property type="entry name" value="TPR_2"/>
</dbReference>
<accession>A0AA88L0X0</accession>
<dbReference type="Pfam" id="PF00149">
    <property type="entry name" value="Metallophos"/>
    <property type="match status" value="1"/>
</dbReference>
<dbReference type="InterPro" id="IPR051134">
    <property type="entry name" value="PPP_phosphatase"/>
</dbReference>
<dbReference type="FunFam" id="3.60.21.10:FF:000017">
    <property type="entry name" value="Serine/threonine-protein phosphatase"/>
    <property type="match status" value="1"/>
</dbReference>
<dbReference type="Gene3D" id="1.25.40.10">
    <property type="entry name" value="Tetratricopeptide repeat domain"/>
    <property type="match status" value="1"/>
</dbReference>
<dbReference type="InterPro" id="IPR029052">
    <property type="entry name" value="Metallo-depent_PP-like"/>
</dbReference>
<evidence type="ECO:0000256" key="9">
    <source>
        <dbReference type="PIRSR" id="PIRSR033096-1"/>
    </source>
</evidence>
<dbReference type="Gene3D" id="3.60.21.10">
    <property type="match status" value="1"/>
</dbReference>
<dbReference type="GO" id="GO:0004722">
    <property type="term" value="F:protein serine/threonine phosphatase activity"/>
    <property type="evidence" value="ECO:0007669"/>
    <property type="project" value="UniProtKB-EC"/>
</dbReference>
<evidence type="ECO:0000256" key="4">
    <source>
        <dbReference type="ARBA" id="ARBA00022723"/>
    </source>
</evidence>
<dbReference type="SUPFAM" id="SSF56300">
    <property type="entry name" value="Metallo-dependent phosphatases"/>
    <property type="match status" value="1"/>
</dbReference>
<dbReference type="SMART" id="SM00028">
    <property type="entry name" value="TPR"/>
    <property type="match status" value="3"/>
</dbReference>
<reference evidence="12" key="1">
    <citation type="submission" date="2023-07" db="EMBL/GenBank/DDBJ databases">
        <title>Chromosome-level genome assembly of Artemia franciscana.</title>
        <authorList>
            <person name="Jo E."/>
        </authorList>
    </citation>
    <scope>NUCLEOTIDE SEQUENCE</scope>
    <source>
        <tissue evidence="12">Whole body</tissue>
    </source>
</reference>
<keyword evidence="7 10" id="KW-0802">TPR repeat</keyword>
<evidence type="ECO:0000256" key="2">
    <source>
        <dbReference type="ARBA" id="ARBA00008786"/>
    </source>
</evidence>
<keyword evidence="8" id="KW-0464">Manganese</keyword>
<protein>
    <recommendedName>
        <fullName evidence="3">protein-serine/threonine phosphatase</fullName>
        <ecNumber evidence="3">3.1.3.16</ecNumber>
    </recommendedName>
</protein>
<dbReference type="EMBL" id="JAVRJZ010000015">
    <property type="protein sequence ID" value="KAK2712346.1"/>
    <property type="molecule type" value="Genomic_DNA"/>
</dbReference>
<dbReference type="PANTHER" id="PTHR45668:SF5">
    <property type="entry name" value="SERINE_THREONINE-PROTEIN PHOSPHATASE 5"/>
    <property type="match status" value="1"/>
</dbReference>
<evidence type="ECO:0000313" key="12">
    <source>
        <dbReference type="EMBL" id="KAK2712347.1"/>
    </source>
</evidence>
<dbReference type="SMART" id="SM00156">
    <property type="entry name" value="PP2Ac"/>
    <property type="match status" value="1"/>
</dbReference>
<dbReference type="PIRSF" id="PIRSF033096">
    <property type="entry name" value="PPPtase_5"/>
    <property type="match status" value="1"/>
</dbReference>
<dbReference type="InterPro" id="IPR004843">
    <property type="entry name" value="Calcineurin-like_PHP"/>
</dbReference>
<dbReference type="InterPro" id="IPR011990">
    <property type="entry name" value="TPR-like_helical_dom_sf"/>
</dbReference>
<dbReference type="GO" id="GO:0046872">
    <property type="term" value="F:metal ion binding"/>
    <property type="evidence" value="ECO:0007669"/>
    <property type="project" value="UniProtKB-KW"/>
</dbReference>
<dbReference type="PROSITE" id="PS50005">
    <property type="entry name" value="TPR"/>
    <property type="match status" value="1"/>
</dbReference>